<evidence type="ECO:0000313" key="2">
    <source>
        <dbReference type="Proteomes" id="UP000788262"/>
    </source>
</evidence>
<accession>A0ABS2VUK0</accession>
<sequence>MRCTDATLQSERLLLLVAFGDQDGQVLLGADPGTGRLDVLLDEVPHGVELMGLVRDTRGTTGPGTFTS</sequence>
<dbReference type="Proteomes" id="UP000788262">
    <property type="component" value="Unassembled WGS sequence"/>
</dbReference>
<evidence type="ECO:0000313" key="1">
    <source>
        <dbReference type="EMBL" id="MBN0046809.1"/>
    </source>
</evidence>
<proteinExistence type="predicted"/>
<comment type="caution">
    <text evidence="1">The sequence shown here is derived from an EMBL/GenBank/DDBJ whole genome shotgun (WGS) entry which is preliminary data.</text>
</comment>
<organism evidence="1 2">
    <name type="scientific">Streptomyces actuosus</name>
    <dbReference type="NCBI Taxonomy" id="1885"/>
    <lineage>
        <taxon>Bacteria</taxon>
        <taxon>Bacillati</taxon>
        <taxon>Actinomycetota</taxon>
        <taxon>Actinomycetes</taxon>
        <taxon>Kitasatosporales</taxon>
        <taxon>Streptomycetaceae</taxon>
        <taxon>Streptomyces</taxon>
    </lineage>
</organism>
<keyword evidence="2" id="KW-1185">Reference proteome</keyword>
<dbReference type="RefSeq" id="WP_205384945.1">
    <property type="nucleotide sequence ID" value="NZ_JAFFZS010000018.1"/>
</dbReference>
<reference evidence="1 2" key="1">
    <citation type="submission" date="2021-02" db="EMBL/GenBank/DDBJ databases">
        <title>Whole genome sequencing of Streptomyces actuosus VRA1.</title>
        <authorList>
            <person name="Sen G."/>
            <person name="Sen A."/>
        </authorList>
    </citation>
    <scope>NUCLEOTIDE SEQUENCE [LARGE SCALE GENOMIC DNA]</scope>
    <source>
        <strain evidence="1 2">VRA1</strain>
    </source>
</reference>
<protein>
    <submittedName>
        <fullName evidence="1">Uncharacterized protein</fullName>
    </submittedName>
</protein>
<dbReference type="EMBL" id="JAFFZS010000018">
    <property type="protein sequence ID" value="MBN0046809.1"/>
    <property type="molecule type" value="Genomic_DNA"/>
</dbReference>
<name>A0ABS2VUK0_STRAS</name>
<gene>
    <name evidence="1" type="ORF">JS756_22395</name>
</gene>